<gene>
    <name evidence="2" type="ORF">ACFR9T_12860</name>
</gene>
<keyword evidence="1" id="KW-1133">Transmembrane helix</keyword>
<protein>
    <recommendedName>
        <fullName evidence="4">Major facilitator superfamily (MFS) profile domain-containing protein</fullName>
    </recommendedName>
</protein>
<proteinExistence type="predicted"/>
<dbReference type="Proteomes" id="UP001597185">
    <property type="component" value="Unassembled WGS sequence"/>
</dbReference>
<evidence type="ECO:0008006" key="4">
    <source>
        <dbReference type="Google" id="ProtNLM"/>
    </source>
</evidence>
<keyword evidence="1" id="KW-0472">Membrane</keyword>
<evidence type="ECO:0000313" key="2">
    <source>
        <dbReference type="EMBL" id="MFD1571462.1"/>
    </source>
</evidence>
<dbReference type="AlphaFoldDB" id="A0ABD6C2G8"/>
<keyword evidence="3" id="KW-1185">Reference proteome</keyword>
<comment type="caution">
    <text evidence="2">The sequence shown here is derived from an EMBL/GenBank/DDBJ whole genome shotgun (WGS) entry which is preliminary data.</text>
</comment>
<evidence type="ECO:0000313" key="3">
    <source>
        <dbReference type="Proteomes" id="UP001597185"/>
    </source>
</evidence>
<dbReference type="EMBL" id="JBHUDB010000011">
    <property type="protein sequence ID" value="MFD1571462.1"/>
    <property type="molecule type" value="Genomic_DNA"/>
</dbReference>
<keyword evidence="1" id="KW-0812">Transmembrane</keyword>
<accession>A0ABD6C2G8</accession>
<dbReference type="RefSeq" id="WP_256417713.1">
    <property type="nucleotide sequence ID" value="NZ_JANHDL010000003.1"/>
</dbReference>
<sequence length="97" mass="9567">MACGIVLFAMSVPPLFGLGALTVTALADGTNEVATPGASNALAAGIGSGIADSAAIYPLWAAAREWSVVLAAALVFVGWALSAATAVRVVARIASPR</sequence>
<feature type="transmembrane region" description="Helical" evidence="1">
    <location>
        <begin position="68"/>
        <end position="91"/>
    </location>
</feature>
<reference evidence="2 3" key="1">
    <citation type="journal article" date="2019" name="Int. J. Syst. Evol. Microbiol.">
        <title>The Global Catalogue of Microorganisms (GCM) 10K type strain sequencing project: providing services to taxonomists for standard genome sequencing and annotation.</title>
        <authorList>
            <consortium name="The Broad Institute Genomics Platform"/>
            <consortium name="The Broad Institute Genome Sequencing Center for Infectious Disease"/>
            <person name="Wu L."/>
            <person name="Ma J."/>
        </authorList>
    </citation>
    <scope>NUCLEOTIDE SEQUENCE [LARGE SCALE GENOMIC DNA]</scope>
    <source>
        <strain evidence="2 3">CGMCC 1.12689</strain>
    </source>
</reference>
<evidence type="ECO:0000256" key="1">
    <source>
        <dbReference type="SAM" id="Phobius"/>
    </source>
</evidence>
<organism evidence="2 3">
    <name type="scientific">Halorubrum laminariae</name>
    <dbReference type="NCBI Taxonomy" id="1433523"/>
    <lineage>
        <taxon>Archaea</taxon>
        <taxon>Methanobacteriati</taxon>
        <taxon>Methanobacteriota</taxon>
        <taxon>Stenosarchaea group</taxon>
        <taxon>Halobacteria</taxon>
        <taxon>Halobacteriales</taxon>
        <taxon>Haloferacaceae</taxon>
        <taxon>Halorubrum</taxon>
    </lineage>
</organism>
<name>A0ABD6C2G8_9EURY</name>